<reference evidence="2 3" key="1">
    <citation type="submission" date="2016-08" db="EMBL/GenBank/DDBJ databases">
        <authorList>
            <person name="Varghese N."/>
            <person name="Submissions Spin"/>
        </authorList>
    </citation>
    <scope>NUCLEOTIDE SEQUENCE [LARGE SCALE GENOMIC DNA]</scope>
    <source>
        <strain evidence="2 3">R-53116</strain>
    </source>
</reference>
<keyword evidence="1" id="KW-0812">Transmembrane</keyword>
<comment type="caution">
    <text evidence="2">The sequence shown here is derived from an EMBL/GenBank/DDBJ whole genome shotgun (WGS) entry which is preliminary data.</text>
</comment>
<feature type="transmembrane region" description="Helical" evidence="1">
    <location>
        <begin position="73"/>
        <end position="99"/>
    </location>
</feature>
<proteinExistence type="predicted"/>
<evidence type="ECO:0000256" key="1">
    <source>
        <dbReference type="SAM" id="Phobius"/>
    </source>
</evidence>
<organism evidence="2 3">
    <name type="scientific">Weissella hellenica</name>
    <dbReference type="NCBI Taxonomy" id="46256"/>
    <lineage>
        <taxon>Bacteria</taxon>
        <taxon>Bacillati</taxon>
        <taxon>Bacillota</taxon>
        <taxon>Bacilli</taxon>
        <taxon>Lactobacillales</taxon>
        <taxon>Lactobacillaceae</taxon>
        <taxon>Weissella</taxon>
    </lineage>
</organism>
<gene>
    <name evidence="2" type="ORF">GA0061075_10950</name>
</gene>
<keyword evidence="1" id="KW-1133">Transmembrane helix</keyword>
<sequence length="129" mass="14889">MLLDFLLLLILIYISYQDIRSQEFNSVWLATPLFLGALFYRVPVFLILAGYIICLTINTSTHERYVGNGDLDILVIILFYVNFYNFWLICTCSCGIQIFCHYINGKKTLPFVPAITLSYGIVVAYTFLF</sequence>
<keyword evidence="1" id="KW-0472">Membrane</keyword>
<name>A0ABY0K1I7_WEIHE</name>
<feature type="transmembrane region" description="Helical" evidence="1">
    <location>
        <begin position="33"/>
        <end position="53"/>
    </location>
</feature>
<keyword evidence="3" id="KW-1185">Reference proteome</keyword>
<dbReference type="Proteomes" id="UP000182448">
    <property type="component" value="Unassembled WGS sequence"/>
</dbReference>
<protein>
    <recommendedName>
        <fullName evidence="4">Prepilin type IV endopeptidase peptidase domain-containing protein</fullName>
    </recommendedName>
</protein>
<evidence type="ECO:0008006" key="4">
    <source>
        <dbReference type="Google" id="ProtNLM"/>
    </source>
</evidence>
<dbReference type="EMBL" id="FMAW01000009">
    <property type="protein sequence ID" value="SCB98099.1"/>
    <property type="molecule type" value="Genomic_DNA"/>
</dbReference>
<accession>A0ABY0K1I7</accession>
<feature type="transmembrane region" description="Helical" evidence="1">
    <location>
        <begin position="111"/>
        <end position="128"/>
    </location>
</feature>
<evidence type="ECO:0000313" key="3">
    <source>
        <dbReference type="Proteomes" id="UP000182448"/>
    </source>
</evidence>
<evidence type="ECO:0000313" key="2">
    <source>
        <dbReference type="EMBL" id="SCB98099.1"/>
    </source>
</evidence>